<name>A0A8X7CK42_9ARAC</name>
<gene>
    <name evidence="2" type="ORF">TNIN_232481</name>
</gene>
<feature type="region of interest" description="Disordered" evidence="1">
    <location>
        <begin position="158"/>
        <end position="184"/>
    </location>
</feature>
<evidence type="ECO:0000313" key="3">
    <source>
        <dbReference type="Proteomes" id="UP000886998"/>
    </source>
</evidence>
<organism evidence="2 3">
    <name type="scientific">Trichonephila inaurata madagascariensis</name>
    <dbReference type="NCBI Taxonomy" id="2747483"/>
    <lineage>
        <taxon>Eukaryota</taxon>
        <taxon>Metazoa</taxon>
        <taxon>Ecdysozoa</taxon>
        <taxon>Arthropoda</taxon>
        <taxon>Chelicerata</taxon>
        <taxon>Arachnida</taxon>
        <taxon>Araneae</taxon>
        <taxon>Araneomorphae</taxon>
        <taxon>Entelegynae</taxon>
        <taxon>Araneoidea</taxon>
        <taxon>Nephilidae</taxon>
        <taxon>Trichonephila</taxon>
        <taxon>Trichonephila inaurata</taxon>
    </lineage>
</organism>
<proteinExistence type="predicted"/>
<reference evidence="2" key="1">
    <citation type="submission" date="2020-08" db="EMBL/GenBank/DDBJ databases">
        <title>Multicomponent nature underlies the extraordinary mechanical properties of spider dragline silk.</title>
        <authorList>
            <person name="Kono N."/>
            <person name="Nakamura H."/>
            <person name="Mori M."/>
            <person name="Yoshida Y."/>
            <person name="Ohtoshi R."/>
            <person name="Malay A.D."/>
            <person name="Moran D.A.P."/>
            <person name="Tomita M."/>
            <person name="Numata K."/>
            <person name="Arakawa K."/>
        </authorList>
    </citation>
    <scope>NUCLEOTIDE SEQUENCE</scope>
</reference>
<protein>
    <submittedName>
        <fullName evidence="2">Uncharacterized protein</fullName>
    </submittedName>
</protein>
<evidence type="ECO:0000256" key="1">
    <source>
        <dbReference type="SAM" id="MobiDB-lite"/>
    </source>
</evidence>
<dbReference type="AlphaFoldDB" id="A0A8X7CK42"/>
<evidence type="ECO:0000313" key="2">
    <source>
        <dbReference type="EMBL" id="GFY67057.1"/>
    </source>
</evidence>
<accession>A0A8X7CK42</accession>
<dbReference type="EMBL" id="BMAV01016350">
    <property type="protein sequence ID" value="GFY67057.1"/>
    <property type="molecule type" value="Genomic_DNA"/>
</dbReference>
<dbReference type="Proteomes" id="UP000886998">
    <property type="component" value="Unassembled WGS sequence"/>
</dbReference>
<comment type="caution">
    <text evidence="2">The sequence shown here is derived from an EMBL/GenBank/DDBJ whole genome shotgun (WGS) entry which is preliminary data.</text>
</comment>
<keyword evidence="3" id="KW-1185">Reference proteome</keyword>
<feature type="compositionally biased region" description="Polar residues" evidence="1">
    <location>
        <begin position="162"/>
        <end position="180"/>
    </location>
</feature>
<sequence length="235" mass="26920">MFNDGRQETRDLTRPGQAHKVVTEKLILHIDTVIKGNRHRNIHDIANEFNVSIGFVLNWLRGEYKGPTKTLGNCYSDIGQEKERNPHQHLTTICNYTVLVGMVRYLIKKQQARSGSTAKSLLSVRPDAHRNRWGCHQRLYLKEEEQLFGLSNICRRKPSRKSPLSTAAAQNPGQGSTTPKPGQVEKFFGKSSRSMMDVYGLWRCHPVSFESNWEMYRAACLRGQLGEMQRKHGLK</sequence>